<feature type="compositionally biased region" description="Basic and acidic residues" evidence="1">
    <location>
        <begin position="85"/>
        <end position="95"/>
    </location>
</feature>
<dbReference type="EMBL" id="CCKQ01001344">
    <property type="protein sequence ID" value="CDW72446.1"/>
    <property type="molecule type" value="Genomic_DNA"/>
</dbReference>
<organism evidence="2 3">
    <name type="scientific">Stylonychia lemnae</name>
    <name type="common">Ciliate</name>
    <dbReference type="NCBI Taxonomy" id="5949"/>
    <lineage>
        <taxon>Eukaryota</taxon>
        <taxon>Sar</taxon>
        <taxon>Alveolata</taxon>
        <taxon>Ciliophora</taxon>
        <taxon>Intramacronucleata</taxon>
        <taxon>Spirotrichea</taxon>
        <taxon>Stichotrichia</taxon>
        <taxon>Sporadotrichida</taxon>
        <taxon>Oxytrichidae</taxon>
        <taxon>Stylonychinae</taxon>
        <taxon>Stylonychia</taxon>
    </lineage>
</organism>
<feature type="region of interest" description="Disordered" evidence="1">
    <location>
        <begin position="22"/>
        <end position="142"/>
    </location>
</feature>
<name>A0A077ZVJ1_STYLE</name>
<feature type="region of interest" description="Disordered" evidence="1">
    <location>
        <begin position="459"/>
        <end position="533"/>
    </location>
</feature>
<feature type="compositionally biased region" description="Polar residues" evidence="1">
    <location>
        <begin position="116"/>
        <end position="142"/>
    </location>
</feature>
<evidence type="ECO:0000313" key="3">
    <source>
        <dbReference type="Proteomes" id="UP000039865"/>
    </source>
</evidence>
<dbReference type="AlphaFoldDB" id="A0A077ZVJ1"/>
<accession>A0A077ZVJ1</accession>
<feature type="compositionally biased region" description="Low complexity" evidence="1">
    <location>
        <begin position="483"/>
        <end position="494"/>
    </location>
</feature>
<dbReference type="Proteomes" id="UP000039865">
    <property type="component" value="Unassembled WGS sequence"/>
</dbReference>
<dbReference type="InParanoid" id="A0A077ZVJ1"/>
<protein>
    <submittedName>
        <fullName evidence="2">Uncharacterized protein</fullName>
    </submittedName>
</protein>
<evidence type="ECO:0000256" key="1">
    <source>
        <dbReference type="SAM" id="MobiDB-lite"/>
    </source>
</evidence>
<reference evidence="2 3" key="1">
    <citation type="submission" date="2014-06" db="EMBL/GenBank/DDBJ databases">
        <authorList>
            <person name="Swart Estienne"/>
        </authorList>
    </citation>
    <scope>NUCLEOTIDE SEQUENCE [LARGE SCALE GENOMIC DNA]</scope>
    <source>
        <strain evidence="2 3">130c</strain>
    </source>
</reference>
<sequence length="816" mass="94501">MSQSVIQGEQKRALIEESKLNKIINDSKQRRSRATRDQPRQVENQQQVVQQQNKVQADKARMFKSPPQQIKKQQQKQEPQQNEVQETRLRKKSSEKIQTTKSEGRVSRQSVEAGINHSQIQHQRPNQIQITDHQSQHSVQTPYSNNSLTQVAKQNDKNFNSTVISQNRDKSQKQHSKKQSISGAIDYIEMNKQLIEQQRKAPEPVPQAQRMKIMDTSYGDLYKQQAKSKVNTNLRSKSVYGQRKNRISEAPQQAKYRLDLSPEERIKDDLQRKINDQVKEGIKDLVQSRYADLERMLNENMEAVNAPSEVNKNRPMTQMHDNNQSNYQLEEQSQIFNLEHAQAIDQELDNEDNYRTQGSIQAKPNKIEIKSKAAMQKTPTHAVRKRIPVNSQLQADLQQMKTPKSRPKPVLQQKRVSNPTTANKEKSTVKRNQDHHQTIVVTQQSSTIESIQPLNVTKIQRKKPAKVENSYTPNKISEKIPDQKPQQNTQKKPTVVPRLNLNQGSNTKSQKSLNSKQNTKPSKQEAKTQNQSVIDRVHTIEVFENTKNTEPDYKEDYIQLRTISRPTLTRDFDLKTKEDYLNFSIEKIWQEMEEIGRNKQASTEFFKEFQNQYYDIKQASFYDQNECSPTKRLISMKNAVTKHHQIQSKKGINDGEYSLQYTTSPEKSYIVKPSAGIIDYNNFNQKKAHKLVEKIINGKVERIEIQEKGSPKKSKTITEKSPVRITKEFCARHNMIGISPDSSVIVEDNITKNQYSINKRPSDVYQQQENDDSSSYDNIQIKLQTRNDIDDDDYGDSQIINISQNGGKQILIEGRR</sequence>
<feature type="compositionally biased region" description="Basic and acidic residues" evidence="1">
    <location>
        <begin position="22"/>
        <end position="40"/>
    </location>
</feature>
<feature type="compositionally biased region" description="Low complexity" evidence="1">
    <location>
        <begin position="66"/>
        <end position="84"/>
    </location>
</feature>
<feature type="region of interest" description="Disordered" evidence="1">
    <location>
        <begin position="396"/>
        <end position="447"/>
    </location>
</feature>
<feature type="compositionally biased region" description="Low complexity" evidence="1">
    <location>
        <begin position="41"/>
        <end position="55"/>
    </location>
</feature>
<feature type="compositionally biased region" description="Basic and acidic residues" evidence="1">
    <location>
        <begin position="423"/>
        <end position="437"/>
    </location>
</feature>
<evidence type="ECO:0000313" key="2">
    <source>
        <dbReference type="EMBL" id="CDW72446.1"/>
    </source>
</evidence>
<gene>
    <name evidence="2" type="primary">Contig6635.g7094</name>
    <name evidence="2" type="ORF">STYLEM_1406</name>
</gene>
<feature type="compositionally biased region" description="Polar residues" evidence="1">
    <location>
        <begin position="500"/>
        <end position="533"/>
    </location>
</feature>
<proteinExistence type="predicted"/>
<keyword evidence="3" id="KW-1185">Reference proteome</keyword>